<sequence length="480" mass="53144">MPDVLGKPDANQIPDDVWLDILINYLQPQDAVNLSEVNNRLSRLFKTQHTQSEQLNRKKTLGILKVFAGYSSTFLFARLNGKQRLFKTRNWSVVDSDTINPILMPISLPENISFIESIQSTSNHTVLVGRDSHDHIIVATNKINQDYAGQETSHNQVISLPLHDNNISLVSAGNEENYILNPIFLFSRNTRGQLSLASYKINDRTPLGTTIGERNHPLPIIPLPYTMKTVKQIHSGIWHTVIRGYDQYNRPQIATFGKNYDGQLGTGDWENRDTPTPIKLPPEMFTLHVIETSFFHTIAAGLDKNGCPIVASCGYNSDGQLGCGDKDNKNTLIPIKLPENMKSVEMVATGVKHTVIVGKDINNKPVVATCGHNGYGQLGTGDEENRLCLTSIGIPEDITTVDYVGAGAYHTVICGRNIKNQPIITLCGCNSDGELGFAPQKIAKKSSLMTNPALFFPPRQHRSAINNMMKISKFSPCNLL</sequence>
<gene>
    <name evidence="2" type="ORF">LPO_2073</name>
</gene>
<reference evidence="2 3" key="1">
    <citation type="submission" date="2011-07" db="EMBL/GenBank/DDBJ databases">
        <authorList>
            <person name="Genoscope - CEA"/>
        </authorList>
    </citation>
    <scope>NUCLEOTIDE SEQUENCE [LARGE SCALE GENOMIC DNA]</scope>
    <source>
        <strain evidence="3">lorraine</strain>
    </source>
</reference>
<evidence type="ECO:0000313" key="2">
    <source>
        <dbReference type="EMBL" id="CCD06072.1"/>
    </source>
</evidence>
<name>A0AAV2UYM1_LEGPN</name>
<evidence type="ECO:0000313" key="3">
    <source>
        <dbReference type="Proteomes" id="UP000010102"/>
    </source>
</evidence>
<dbReference type="EMBL" id="FQ958210">
    <property type="protein sequence ID" value="CCD06072.1"/>
    <property type="molecule type" value="Genomic_DNA"/>
</dbReference>
<dbReference type="InterPro" id="IPR051210">
    <property type="entry name" value="Ub_ligase/GEF_domain"/>
</dbReference>
<dbReference type="KEGG" id="lpo:LPO_2073"/>
<evidence type="ECO:0000256" key="1">
    <source>
        <dbReference type="ARBA" id="ARBA00022737"/>
    </source>
</evidence>
<protein>
    <submittedName>
        <fullName evidence="2">RCC1 and BTB domain-containing protein 1 Substrate of the Dot/Icm secretion system</fullName>
    </submittedName>
</protein>
<organism evidence="2 3">
    <name type="scientific">Legionella pneumophila subsp. pneumophila</name>
    <dbReference type="NCBI Taxonomy" id="91891"/>
    <lineage>
        <taxon>Bacteria</taxon>
        <taxon>Pseudomonadati</taxon>
        <taxon>Pseudomonadota</taxon>
        <taxon>Gammaproteobacteria</taxon>
        <taxon>Legionellales</taxon>
        <taxon>Legionellaceae</taxon>
        <taxon>Legionella</taxon>
    </lineage>
</organism>
<dbReference type="AlphaFoldDB" id="A0AAV2UYM1"/>
<dbReference type="InterPro" id="IPR009091">
    <property type="entry name" value="RCC1/BLIP-II"/>
</dbReference>
<dbReference type="Pfam" id="PF00415">
    <property type="entry name" value="RCC1"/>
    <property type="match status" value="3"/>
</dbReference>
<dbReference type="InterPro" id="IPR000408">
    <property type="entry name" value="Reg_chr_condens"/>
</dbReference>
<accession>A0AAV2UYM1</accession>
<dbReference type="SUPFAM" id="SSF50985">
    <property type="entry name" value="RCC1/BLIP-II"/>
    <property type="match status" value="1"/>
</dbReference>
<keyword evidence="1" id="KW-0677">Repeat</keyword>
<dbReference type="Proteomes" id="UP000010102">
    <property type="component" value="Chromosome"/>
</dbReference>
<dbReference type="PANTHER" id="PTHR22870:SF466">
    <property type="entry name" value="ANKYRIN REPEAT-CONTAINING PROTEIN"/>
    <property type="match status" value="1"/>
</dbReference>
<dbReference type="PROSITE" id="PS50012">
    <property type="entry name" value="RCC1_3"/>
    <property type="match status" value="3"/>
</dbReference>
<proteinExistence type="predicted"/>
<dbReference type="PANTHER" id="PTHR22870">
    <property type="entry name" value="REGULATOR OF CHROMOSOME CONDENSATION"/>
    <property type="match status" value="1"/>
</dbReference>
<dbReference type="Gene3D" id="2.130.10.30">
    <property type="entry name" value="Regulator of chromosome condensation 1/beta-lactamase-inhibitor protein II"/>
    <property type="match status" value="1"/>
</dbReference>